<dbReference type="eggNOG" id="COG4842">
    <property type="taxonomic scope" value="Bacteria"/>
</dbReference>
<feature type="compositionally biased region" description="Basic and acidic residues" evidence="2">
    <location>
        <begin position="806"/>
        <end position="818"/>
    </location>
</feature>
<feature type="domain" description="Teneurin-like YD-shell" evidence="5">
    <location>
        <begin position="1820"/>
        <end position="2084"/>
    </location>
</feature>
<evidence type="ECO:0000259" key="4">
    <source>
        <dbReference type="Pfam" id="PF21725"/>
    </source>
</evidence>
<feature type="compositionally biased region" description="Low complexity" evidence="2">
    <location>
        <begin position="480"/>
        <end position="498"/>
    </location>
</feature>
<organism evidence="6 7">
    <name type="scientific">Nocardia brasiliensis (strain ATCC 700358 / HUJEG-1)</name>
    <dbReference type="NCBI Taxonomy" id="1133849"/>
    <lineage>
        <taxon>Bacteria</taxon>
        <taxon>Bacillati</taxon>
        <taxon>Actinomycetota</taxon>
        <taxon>Actinomycetes</taxon>
        <taxon>Mycobacteriales</taxon>
        <taxon>Nocardiaceae</taxon>
        <taxon>Nocardia</taxon>
    </lineage>
</organism>
<feature type="compositionally biased region" description="Basic and acidic residues" evidence="2">
    <location>
        <begin position="832"/>
        <end position="844"/>
    </location>
</feature>
<dbReference type="InterPro" id="IPR045351">
    <property type="entry name" value="DUF6531"/>
</dbReference>
<protein>
    <submittedName>
        <fullName evidence="6">Putative Rhs protein</fullName>
    </submittedName>
</protein>
<dbReference type="Pfam" id="PF05593">
    <property type="entry name" value="RHS_repeat"/>
    <property type="match status" value="5"/>
</dbReference>
<dbReference type="Pfam" id="PF21725">
    <property type="entry name" value="T7SS_signal"/>
    <property type="match status" value="1"/>
</dbReference>
<feature type="compositionally biased region" description="Polar residues" evidence="2">
    <location>
        <begin position="599"/>
        <end position="608"/>
    </location>
</feature>
<evidence type="ECO:0000313" key="6">
    <source>
        <dbReference type="EMBL" id="AFU02475.1"/>
    </source>
</evidence>
<keyword evidence="1" id="KW-0677">Repeat</keyword>
<feature type="region of interest" description="Disordered" evidence="2">
    <location>
        <begin position="1859"/>
        <end position="1879"/>
    </location>
</feature>
<dbReference type="InterPro" id="IPR031325">
    <property type="entry name" value="RHS_repeat"/>
</dbReference>
<feature type="compositionally biased region" description="Low complexity" evidence="2">
    <location>
        <begin position="609"/>
        <end position="624"/>
    </location>
</feature>
<name>K0EZY5_NOCB7</name>
<dbReference type="Pfam" id="PF25023">
    <property type="entry name" value="TEN_YD-shell"/>
    <property type="match status" value="1"/>
</dbReference>
<feature type="compositionally biased region" description="Basic and acidic residues" evidence="2">
    <location>
        <begin position="869"/>
        <end position="1054"/>
    </location>
</feature>
<feature type="compositionally biased region" description="Polar residues" evidence="2">
    <location>
        <begin position="416"/>
        <end position="429"/>
    </location>
</feature>
<feature type="compositionally biased region" description="Basic and acidic residues" evidence="2">
    <location>
        <begin position="504"/>
        <end position="517"/>
    </location>
</feature>
<feature type="compositionally biased region" description="Polar residues" evidence="2">
    <location>
        <begin position="629"/>
        <end position="640"/>
    </location>
</feature>
<dbReference type="InterPro" id="IPR006530">
    <property type="entry name" value="YD"/>
</dbReference>
<evidence type="ECO:0000256" key="1">
    <source>
        <dbReference type="ARBA" id="ARBA00022737"/>
    </source>
</evidence>
<dbReference type="PANTHER" id="PTHR32305:SF15">
    <property type="entry name" value="PROTEIN RHSA-RELATED"/>
    <property type="match status" value="1"/>
</dbReference>
<dbReference type="KEGG" id="nbr:O3I_022600"/>
<dbReference type="HOGENOM" id="CLU_001218_1_2_11"/>
<feature type="compositionally biased region" description="Basic and acidic residues" evidence="2">
    <location>
        <begin position="565"/>
        <end position="578"/>
    </location>
</feature>
<feature type="compositionally biased region" description="Polar residues" evidence="2">
    <location>
        <begin position="386"/>
        <end position="407"/>
    </location>
</feature>
<dbReference type="InterPro" id="IPR050708">
    <property type="entry name" value="T6SS_VgrG/RHS"/>
</dbReference>
<evidence type="ECO:0000259" key="3">
    <source>
        <dbReference type="Pfam" id="PF20148"/>
    </source>
</evidence>
<accession>K0EZY5</accession>
<dbReference type="RefSeq" id="WP_014985330.1">
    <property type="nucleotide sequence ID" value="NC_018681.1"/>
</dbReference>
<keyword evidence="7" id="KW-1185">Reference proteome</keyword>
<feature type="region of interest" description="Disordered" evidence="2">
    <location>
        <begin position="377"/>
        <end position="1065"/>
    </location>
</feature>
<evidence type="ECO:0000259" key="5">
    <source>
        <dbReference type="Pfam" id="PF25023"/>
    </source>
</evidence>
<proteinExistence type="predicted"/>
<dbReference type="PANTHER" id="PTHR32305">
    <property type="match status" value="1"/>
</dbReference>
<dbReference type="NCBIfam" id="TIGR01643">
    <property type="entry name" value="YD_repeat_2x"/>
    <property type="match status" value="7"/>
</dbReference>
<dbReference type="Pfam" id="PF20148">
    <property type="entry name" value="DUF6531"/>
    <property type="match status" value="1"/>
</dbReference>
<dbReference type="eggNOG" id="COG3170">
    <property type="taxonomic scope" value="Bacteria"/>
</dbReference>
<dbReference type="Proteomes" id="UP000006304">
    <property type="component" value="Chromosome"/>
</dbReference>
<dbReference type="InterPro" id="IPR049082">
    <property type="entry name" value="T7SS_signal"/>
</dbReference>
<feature type="compositionally biased region" description="Polar residues" evidence="2">
    <location>
        <begin position="580"/>
        <end position="592"/>
    </location>
</feature>
<dbReference type="InterPro" id="IPR022385">
    <property type="entry name" value="Rhs_assc_core"/>
</dbReference>
<dbReference type="Gene3D" id="2.180.10.10">
    <property type="entry name" value="RHS repeat-associated core"/>
    <property type="match status" value="3"/>
</dbReference>
<gene>
    <name evidence="6" type="ORF">O3I_022600</name>
</gene>
<dbReference type="AlphaFoldDB" id="K0EZY5"/>
<sequence>MGLWDVVNDIGNAIEDGVEAVVEGVGQVADDALDLLSDGAKAIGLDGIAEGLDDLGDNIAAGTGGDVEEEELGETEDPKELIRGEPTEISSTAQTLQKMATAIDSTGQALKQIDAAEWVGDGADAFNAVYDKQPKLWFDCADAFTSAAKAMEAWHNEVKTGQGKAADAIDKWKAADAEERRQKNWWNSLTGEQQAQTTLVDTWTSMRNEAREILRGARTQRDNGASIAVGALSAATDKAPKEPPFTDRWIANLSDMGGVLEHGALNFTSGLLTSFTGLVQFVRQVNPTDIYNMTHPAEYAAGLSDLATGLVVAVADPGATVSAILSDARKNPFEFMGALTGDALLTAATGGGGSAKVAVSALRKMKDAGRLARVADDVGDVGRHLPNSTHTPSGTPSHMSMETSQRPAPTRVDNGHTPTDTNPVQASNRPETHAPRHENVGGANDSATERPHRPESPASGPAHHAPDPAPTRHEDPDPAPSSHADPSPTSHTDSSPTPNQHADPGPDRSPVTHRDPDPAPSPHTNADPTPAARPDSDPPPHRTDPRPEALRPTTHTDNPSTVHPDPGHAPHSRTDADSPHANSNAPQANPETRSPHVSADTTPNTHANPDTTRTPHTDTTPGTRDNSDATRSPGANSDATPDTRANPDSTRSPRENPEAAPDARANPDPTRSPQANSEAAPRVRTDPDHASTTNPDQAPPARADSGATPHQTDPTSVRPHTPDTQPGPARQPDPAPVWQTGPWSHPDPPAPYPRPDPAPGVRAQPDPTRAYSDLPSSSRPEPGARTPLDRTPAGRAQPDPATRPFADPKPDARPHRDTIPTNRADPSTARPTPDRAPQRAHAEPSARTQPDQPGRHADPHANRPTPHQDPSRTPDSGDRHQRPHRHDDPRRDSRPDLDHPRDRDHRPTRDPEHDRPRDLDDTPRERHPENDRRPTHDRGPGHQRGPDDSPRDRHPDRTDNRDRPHDPEHSPRDRHSDRDHERTRDREHDNDRPRDLDDAPRDRHTDRDRPHDPDNPPREYRDPDADHPARDRAEADRNAHEHARESGPEADRTPAQRTCSTDPVDISTGEFLLPDTDLDLPGVLPLTLQRAHHSNYRFGRWFGPSWSSTLDARIVVEDAGVTFIGENAMMLAYPHAEVGVPVHPLTEGQQWSLTRTDTGGYRVWDQRAEVLWHFAPELGLDGIEARFGNYAISAITDRHRNRIRFHYDADGVPVEVTHSGGYRVRIDSDGARITGLSLLSDDPESSTRVLEFTYAGTDLVAVTDADGATTRYTYDVEHRMTSWADANGNQMVNTYDEAGRVAFQRGTAGMLNCDYDYLELPDGTGRLTMVTDSFGATTSHGFDRELQLRDLVDPIGGRTHIDYNADRRPLTVTGPDGATTRYQYNGAGDCAKVVRPDGYSTEVEYLWRNRPLTITSPDGSVTRREWSTDGNLAAAVDTMGNRTEFTYHPNGALASVVEANGARTTFQVDQAGLLTQVTEPHGAVTHIRRDAAGRTTHIIDPLGEVTRFDWSAAGKLLRRTDPDGRSESWTYDGEGNIRSRTDRTGAVTRLVYGDFDLLRSRTDPDGSTTRYTWDTERRLVAVHNPIGQNWTYEYDSAGRLVAETTYSGATTRYAYDRAGRVNAITPATGATRHQHHDVLGRLTEISAGDEWVRYTHDPAGRVLAAVNGVGADLTHRLEFAYTAIGAVVSEKLDANPPMLFEHDRRGHRTRRTTPSGAVATWHHDVTGRLDHLNADDHDITFDYDPLGRLTTWRVGEVAVTRGLTTLGRVTHQEVTAFPPRSLSLEAGPSARPDPTRLRRDEFAYRPDGYLISHTIDRPQTNPLRRDYQLDPAGRVTTVSTDGAPTERYTYDALDNITSATVSAPTPGGKPDFPPDNGRREYRGALLVRDGRTRFHYDAAGRLIRKTTVRLSRKPDVWHYRYNAFDQLTDAWTPDRQWWHYTYDALGRRTTKQHLATDGTVLERVDYLWDGTHLIEQSSGTATVRWQYQPGSHTPLTQSTDQGTVDREFYAIVADLVGAPAELVDPATADTVAEAHTDLWGRTTWRGRTGSPLRFPGQIHDPETGLHYNMFRYYNPDTGQYLTPDPLGLDPAPNPYAYTSNPLRFIDPLGLTPTACERFANFYRKVTPKELQRAPAPYPGGRIGHALQKHGVTPEVQASILNNPQRIFSGDYHGKHHVTKEPYIRPVDVYYSKGSIVVTEAGNKNSVITAYGLIDKNEKKPKALKPEKWAESEHYVEITRNNGAHEVVYPTRESWEGNSWQ</sequence>
<dbReference type="EMBL" id="CP003876">
    <property type="protein sequence ID" value="AFU02475.1"/>
    <property type="molecule type" value="Genomic_DNA"/>
</dbReference>
<dbReference type="PRINTS" id="PR00394">
    <property type="entry name" value="RHSPROTEIN"/>
</dbReference>
<feature type="compositionally biased region" description="Basic and acidic residues" evidence="2">
    <location>
        <begin position="464"/>
        <end position="476"/>
    </location>
</feature>
<dbReference type="eggNOG" id="COG0810">
    <property type="taxonomic scope" value="Bacteria"/>
</dbReference>
<dbReference type="eggNOG" id="COG3209">
    <property type="taxonomic scope" value="Bacteria"/>
</dbReference>
<dbReference type="InterPro" id="IPR056823">
    <property type="entry name" value="TEN-like_YD-shell"/>
</dbReference>
<dbReference type="STRING" id="1133849.O3I_022600"/>
<dbReference type="NCBIfam" id="TIGR03696">
    <property type="entry name" value="Rhs_assc_core"/>
    <property type="match status" value="1"/>
</dbReference>
<feature type="compositionally biased region" description="Pro residues" evidence="2">
    <location>
        <begin position="745"/>
        <end position="758"/>
    </location>
</feature>
<feature type="domain" description="Putative T7SS secretion signal" evidence="4">
    <location>
        <begin position="15"/>
        <end position="243"/>
    </location>
</feature>
<evidence type="ECO:0000256" key="2">
    <source>
        <dbReference type="SAM" id="MobiDB-lite"/>
    </source>
</evidence>
<feature type="compositionally biased region" description="Basic and acidic residues" evidence="2">
    <location>
        <begin position="430"/>
        <end position="439"/>
    </location>
</feature>
<feature type="compositionally biased region" description="Basic and acidic residues" evidence="2">
    <location>
        <begin position="534"/>
        <end position="549"/>
    </location>
</feature>
<reference evidence="6 7" key="1">
    <citation type="journal article" date="2012" name="J. Bacteriol.">
        <title>Complete genome sequence of Nocardia brasiliensis HUJEG-1.</title>
        <authorList>
            <person name="Vera-Cabrera L."/>
            <person name="Ortiz-Lopez R."/>
            <person name="Elizondo-Gonzalez R."/>
            <person name="Perez-Maya A.A."/>
            <person name="Ocampo-Candiani J."/>
        </authorList>
    </citation>
    <scope>NUCLEOTIDE SEQUENCE [LARGE SCALE GENOMIC DNA]</scope>
    <source>
        <strain evidence="7">ATCC 700358</strain>
    </source>
</reference>
<feature type="domain" description="DUF6531" evidence="3">
    <location>
        <begin position="1062"/>
        <end position="1131"/>
    </location>
</feature>
<evidence type="ECO:0000313" key="7">
    <source>
        <dbReference type="Proteomes" id="UP000006304"/>
    </source>
</evidence>